<evidence type="ECO:0000256" key="1">
    <source>
        <dbReference type="SAM" id="MobiDB-lite"/>
    </source>
</evidence>
<accession>A0A2U2I6B7</accession>
<dbReference type="Pfam" id="PF12276">
    <property type="entry name" value="DUF3617"/>
    <property type="match status" value="1"/>
</dbReference>
<proteinExistence type="predicted"/>
<evidence type="ECO:0000313" key="3">
    <source>
        <dbReference type="Proteomes" id="UP000241421"/>
    </source>
</evidence>
<dbReference type="OrthoDB" id="8536404at2"/>
<protein>
    <submittedName>
        <fullName evidence="2">DUF3617 domain-containing protein</fullName>
    </submittedName>
</protein>
<sequence length="248" mass="27057">MPRKSLSTKALVDARADAWPWYICQYIETGAIMTPRRNALAVLLLASICAAPASAHKIRPGLYENTSKIISGNPLGNSARQLQQGTMAEPAPEERERTADISKQMSQAIANMPPEQRKEMKEMLGKQGLDLESIQSMQVNVKPDGAVNMKLCVTKQMAERSEFLLQPQDSCKYKVGKFVGGVMKFSSTCAEPAATGEGEVRVTGPNTYATKMRVVMHEAGRQQTIVAEVVSKWLGADCGSVKPQASQR</sequence>
<dbReference type="AlphaFoldDB" id="A0A2U2I6B7"/>
<keyword evidence="3" id="KW-1185">Reference proteome</keyword>
<reference evidence="2 3" key="1">
    <citation type="submission" date="2018-04" db="EMBL/GenBank/DDBJ databases">
        <title>Massilia violaceinigra sp. nov., a novel purple-pigmented bacterium isolated from Tianshan glacier, Xinjiang, China.</title>
        <authorList>
            <person name="Wang H."/>
        </authorList>
    </citation>
    <scope>NUCLEOTIDE SEQUENCE [LARGE SCALE GENOMIC DNA]</scope>
    <source>
        <strain evidence="2 3">B448-2</strain>
    </source>
</reference>
<feature type="compositionally biased region" description="Polar residues" evidence="1">
    <location>
        <begin position="74"/>
        <end position="86"/>
    </location>
</feature>
<evidence type="ECO:0000313" key="2">
    <source>
        <dbReference type="EMBL" id="PWF55169.1"/>
    </source>
</evidence>
<dbReference type="InterPro" id="IPR022061">
    <property type="entry name" value="DUF3617"/>
</dbReference>
<comment type="caution">
    <text evidence="2">The sequence shown here is derived from an EMBL/GenBank/DDBJ whole genome shotgun (WGS) entry which is preliminary data.</text>
</comment>
<dbReference type="Proteomes" id="UP000241421">
    <property type="component" value="Unassembled WGS sequence"/>
</dbReference>
<name>A0A2U2I6B7_9BURK</name>
<feature type="region of interest" description="Disordered" evidence="1">
    <location>
        <begin position="74"/>
        <end position="94"/>
    </location>
</feature>
<gene>
    <name evidence="2" type="ORF">C7C56_003050</name>
</gene>
<organism evidence="2 3">
    <name type="scientific">Massilia glaciei</name>
    <dbReference type="NCBI Taxonomy" id="1524097"/>
    <lineage>
        <taxon>Bacteria</taxon>
        <taxon>Pseudomonadati</taxon>
        <taxon>Pseudomonadota</taxon>
        <taxon>Betaproteobacteria</taxon>
        <taxon>Burkholderiales</taxon>
        <taxon>Oxalobacteraceae</taxon>
        <taxon>Telluria group</taxon>
        <taxon>Massilia</taxon>
    </lineage>
</organism>
<dbReference type="EMBL" id="PXWF02000042">
    <property type="protein sequence ID" value="PWF55169.1"/>
    <property type="molecule type" value="Genomic_DNA"/>
</dbReference>